<name>A0ABN1KH70_9BURK</name>
<gene>
    <name evidence="1" type="ORF">GCM10009107_54260</name>
</gene>
<dbReference type="RefSeq" id="WP_141287778.1">
    <property type="nucleotide sequence ID" value="NZ_BAAAEW010000042.1"/>
</dbReference>
<proteinExistence type="predicted"/>
<dbReference type="Proteomes" id="UP001500279">
    <property type="component" value="Unassembled WGS sequence"/>
</dbReference>
<evidence type="ECO:0000313" key="2">
    <source>
        <dbReference type="Proteomes" id="UP001500279"/>
    </source>
</evidence>
<sequence>MTATATRFAAASNAARAGFAGLTAVVTLTVLAGVTHIAGQQVQDVQLAQARSNAATMLASAVPANEMPLQIVVVTGKRV</sequence>
<organism evidence="1 2">
    <name type="scientific">Ideonella azotifigens</name>
    <dbReference type="NCBI Taxonomy" id="513160"/>
    <lineage>
        <taxon>Bacteria</taxon>
        <taxon>Pseudomonadati</taxon>
        <taxon>Pseudomonadota</taxon>
        <taxon>Betaproteobacteria</taxon>
        <taxon>Burkholderiales</taxon>
        <taxon>Sphaerotilaceae</taxon>
        <taxon>Ideonella</taxon>
    </lineage>
</organism>
<comment type="caution">
    <text evidence="1">The sequence shown here is derived from an EMBL/GenBank/DDBJ whole genome shotgun (WGS) entry which is preliminary data.</text>
</comment>
<accession>A0ABN1KH70</accession>
<keyword evidence="2" id="KW-1185">Reference proteome</keyword>
<protein>
    <recommendedName>
        <fullName evidence="3">Flp pilus-assembly TadG-like N-terminal domain-containing protein</fullName>
    </recommendedName>
</protein>
<reference evidence="1 2" key="1">
    <citation type="journal article" date="2019" name="Int. J. Syst. Evol. Microbiol.">
        <title>The Global Catalogue of Microorganisms (GCM) 10K type strain sequencing project: providing services to taxonomists for standard genome sequencing and annotation.</title>
        <authorList>
            <consortium name="The Broad Institute Genomics Platform"/>
            <consortium name="The Broad Institute Genome Sequencing Center for Infectious Disease"/>
            <person name="Wu L."/>
            <person name="Ma J."/>
        </authorList>
    </citation>
    <scope>NUCLEOTIDE SEQUENCE [LARGE SCALE GENOMIC DNA]</scope>
    <source>
        <strain evidence="1 2">JCM 15503</strain>
    </source>
</reference>
<evidence type="ECO:0000313" key="1">
    <source>
        <dbReference type="EMBL" id="GAA0766277.1"/>
    </source>
</evidence>
<dbReference type="EMBL" id="BAAAEW010000042">
    <property type="protein sequence ID" value="GAA0766277.1"/>
    <property type="molecule type" value="Genomic_DNA"/>
</dbReference>
<evidence type="ECO:0008006" key="3">
    <source>
        <dbReference type="Google" id="ProtNLM"/>
    </source>
</evidence>